<sequence>MLSKKSEQFLNSVRMELMKRGKKDEDIEAVTEELRDHLTQAEKRGESVDSITGGSPEAYINSISKEMPFDNSFIKTIIGALFAILGFFTIPRLIAGQFDMSVERIIFYGLLVVILLPIEFWLLMTMLKKYDHSKKGYFAPLIIALIGFAIILAGEFYLRANEGASIINLDIHMSLWIGLILLLLFIGFCVMYKSWFYIGVMVYLVLPDLVARLFTDKPADSKEFVNISSSIFLMLSVVALVGAMAFYSRFKKSRR</sequence>
<gene>
    <name evidence="2" type="ORF">ERX27_07320</name>
</gene>
<dbReference type="Pfam" id="PF06570">
    <property type="entry name" value="DUF1129"/>
    <property type="match status" value="1"/>
</dbReference>
<feature type="transmembrane region" description="Helical" evidence="1">
    <location>
        <begin position="164"/>
        <end position="188"/>
    </location>
</feature>
<dbReference type="Proteomes" id="UP000295310">
    <property type="component" value="Unassembled WGS sequence"/>
</dbReference>
<organism evidence="2 3">
    <name type="scientific">Macrococcus brunensis</name>
    <dbReference type="NCBI Taxonomy" id="198483"/>
    <lineage>
        <taxon>Bacteria</taxon>
        <taxon>Bacillati</taxon>
        <taxon>Bacillota</taxon>
        <taxon>Bacilli</taxon>
        <taxon>Bacillales</taxon>
        <taxon>Staphylococcaceae</taxon>
        <taxon>Macrococcus</taxon>
    </lineage>
</organism>
<dbReference type="PANTHER" id="PTHR41307:SF1">
    <property type="entry name" value="MEMBRANE PROTEIN"/>
    <property type="match status" value="1"/>
</dbReference>
<comment type="caution">
    <text evidence="2">The sequence shown here is derived from an EMBL/GenBank/DDBJ whole genome shotgun (WGS) entry which is preliminary data.</text>
</comment>
<keyword evidence="1" id="KW-0472">Membrane</keyword>
<dbReference type="InterPro" id="IPR009214">
    <property type="entry name" value="DUF1129"/>
</dbReference>
<evidence type="ECO:0000313" key="3">
    <source>
        <dbReference type="Proteomes" id="UP000295310"/>
    </source>
</evidence>
<evidence type="ECO:0000313" key="2">
    <source>
        <dbReference type="EMBL" id="TDL96656.1"/>
    </source>
</evidence>
<keyword evidence="1" id="KW-1133">Transmembrane helix</keyword>
<dbReference type="RefSeq" id="WP_133432184.1">
    <property type="nucleotide sequence ID" value="NZ_SCWA01000012.1"/>
</dbReference>
<feature type="transmembrane region" description="Helical" evidence="1">
    <location>
        <begin position="105"/>
        <end position="124"/>
    </location>
</feature>
<name>A0A4R6BCT3_9STAP</name>
<feature type="transmembrane region" description="Helical" evidence="1">
    <location>
        <begin position="227"/>
        <end position="247"/>
    </location>
</feature>
<protein>
    <submittedName>
        <fullName evidence="2">DUF1129 family protein</fullName>
    </submittedName>
</protein>
<dbReference type="OrthoDB" id="1750748at2"/>
<accession>A0A4R6BCT3</accession>
<dbReference type="SUPFAM" id="SSF158560">
    <property type="entry name" value="BH3980-like"/>
    <property type="match status" value="1"/>
</dbReference>
<dbReference type="AlphaFoldDB" id="A0A4R6BCT3"/>
<keyword evidence="1" id="KW-0812">Transmembrane</keyword>
<feature type="transmembrane region" description="Helical" evidence="1">
    <location>
        <begin position="195"/>
        <end position="215"/>
    </location>
</feature>
<feature type="transmembrane region" description="Helical" evidence="1">
    <location>
        <begin position="136"/>
        <end position="158"/>
    </location>
</feature>
<evidence type="ECO:0000256" key="1">
    <source>
        <dbReference type="SAM" id="Phobius"/>
    </source>
</evidence>
<feature type="transmembrane region" description="Helical" evidence="1">
    <location>
        <begin position="73"/>
        <end position="93"/>
    </location>
</feature>
<dbReference type="PANTHER" id="PTHR41307">
    <property type="entry name" value="MEMBRANE PROTEIN-RELATED"/>
    <property type="match status" value="1"/>
</dbReference>
<keyword evidence="3" id="KW-1185">Reference proteome</keyword>
<proteinExistence type="predicted"/>
<reference evidence="2 3" key="1">
    <citation type="submission" date="2019-01" db="EMBL/GenBank/DDBJ databases">
        <title>Draft genome sequences of the type strains of six Macrococcus species.</title>
        <authorList>
            <person name="Mazhar S."/>
            <person name="Altermann E."/>
            <person name="Hill C."/>
            <person name="Mcauliffe O."/>
        </authorList>
    </citation>
    <scope>NUCLEOTIDE SEQUENCE [LARGE SCALE GENOMIC DNA]</scope>
    <source>
        <strain evidence="2 3">CCM4811</strain>
    </source>
</reference>
<dbReference type="EMBL" id="SCWA01000012">
    <property type="protein sequence ID" value="TDL96656.1"/>
    <property type="molecule type" value="Genomic_DNA"/>
</dbReference>